<organism evidence="2 3">
    <name type="scientific">Camellia sinensis</name>
    <name type="common">Tea plant</name>
    <name type="synonym">Thea sinensis</name>
    <dbReference type="NCBI Taxonomy" id="4442"/>
    <lineage>
        <taxon>Eukaryota</taxon>
        <taxon>Viridiplantae</taxon>
        <taxon>Streptophyta</taxon>
        <taxon>Embryophyta</taxon>
        <taxon>Tracheophyta</taxon>
        <taxon>Spermatophyta</taxon>
        <taxon>Magnoliopsida</taxon>
        <taxon>eudicotyledons</taxon>
        <taxon>Gunneridae</taxon>
        <taxon>Pentapetalae</taxon>
        <taxon>asterids</taxon>
        <taxon>Ericales</taxon>
        <taxon>Theaceae</taxon>
        <taxon>Camellia</taxon>
    </lineage>
</organism>
<reference evidence="3" key="1">
    <citation type="journal article" date="2020" name="Nat. Commun.">
        <title>Genome assembly of wild tea tree DASZ reveals pedigree and selection history of tea varieties.</title>
        <authorList>
            <person name="Zhang W."/>
            <person name="Zhang Y."/>
            <person name="Qiu H."/>
            <person name="Guo Y."/>
            <person name="Wan H."/>
            <person name="Zhang X."/>
            <person name="Scossa F."/>
            <person name="Alseekh S."/>
            <person name="Zhang Q."/>
            <person name="Wang P."/>
            <person name="Xu L."/>
            <person name="Schmidt M.H."/>
            <person name="Jia X."/>
            <person name="Li D."/>
            <person name="Zhu A."/>
            <person name="Guo F."/>
            <person name="Chen W."/>
            <person name="Ni D."/>
            <person name="Usadel B."/>
            <person name="Fernie A.R."/>
            <person name="Wen W."/>
        </authorList>
    </citation>
    <scope>NUCLEOTIDE SEQUENCE [LARGE SCALE GENOMIC DNA]</scope>
    <source>
        <strain evidence="3">cv. G240</strain>
    </source>
</reference>
<comment type="caution">
    <text evidence="2">The sequence shown here is derived from an EMBL/GenBank/DDBJ whole genome shotgun (WGS) entry which is preliminary data.</text>
</comment>
<dbReference type="AlphaFoldDB" id="A0A7J7FZD3"/>
<evidence type="ECO:0000313" key="2">
    <source>
        <dbReference type="EMBL" id="KAF5933719.1"/>
    </source>
</evidence>
<sequence length="73" mass="8121">MIHGSDLLHNIKMTSICRGKQHGLSQFIHFIPEFSATSESPPSANRYRQESVSPRPDHHAAPPNVARCRCGGR</sequence>
<accession>A0A7J7FZD3</accession>
<evidence type="ECO:0000313" key="3">
    <source>
        <dbReference type="Proteomes" id="UP000593564"/>
    </source>
</evidence>
<dbReference type="Proteomes" id="UP000593564">
    <property type="component" value="Unassembled WGS sequence"/>
</dbReference>
<evidence type="ECO:0000256" key="1">
    <source>
        <dbReference type="SAM" id="MobiDB-lite"/>
    </source>
</evidence>
<feature type="region of interest" description="Disordered" evidence="1">
    <location>
        <begin position="36"/>
        <end position="73"/>
    </location>
</feature>
<name>A0A7J7FZD3_CAMSI</name>
<proteinExistence type="predicted"/>
<dbReference type="EMBL" id="JACBKZ010000014">
    <property type="protein sequence ID" value="KAF5933719.1"/>
    <property type="molecule type" value="Genomic_DNA"/>
</dbReference>
<keyword evidence="3" id="KW-1185">Reference proteome</keyword>
<gene>
    <name evidence="2" type="ORF">HYC85_029890</name>
</gene>
<protein>
    <submittedName>
        <fullName evidence="2">Uncharacterized protein</fullName>
    </submittedName>
</protein>
<reference evidence="2 3" key="2">
    <citation type="submission" date="2020-07" db="EMBL/GenBank/DDBJ databases">
        <title>Genome assembly of wild tea tree DASZ reveals pedigree and selection history of tea varieties.</title>
        <authorList>
            <person name="Zhang W."/>
        </authorList>
    </citation>
    <scope>NUCLEOTIDE SEQUENCE [LARGE SCALE GENOMIC DNA]</scope>
    <source>
        <strain evidence="3">cv. G240</strain>
        <tissue evidence="2">Leaf</tissue>
    </source>
</reference>